<reference evidence="3 4" key="1">
    <citation type="journal article" date="2013" name="Nature">
        <title>The genomes of four tapeworm species reveal adaptations to parasitism.</title>
        <authorList>
            <person name="Tsai I.J."/>
            <person name="Zarowiecki M."/>
            <person name="Holroyd N."/>
            <person name="Garciarrubio A."/>
            <person name="Sanchez-Flores A."/>
            <person name="Brooks K.L."/>
            <person name="Tracey A."/>
            <person name="Bobes R.J."/>
            <person name="Fragoso G."/>
            <person name="Sciutto E."/>
            <person name="Aslett M."/>
            <person name="Beasley H."/>
            <person name="Bennett H.M."/>
            <person name="Cai J."/>
            <person name="Camicia F."/>
            <person name="Clark R."/>
            <person name="Cucher M."/>
            <person name="De Silva N."/>
            <person name="Day T.A."/>
            <person name="Deplazes P."/>
            <person name="Estrada K."/>
            <person name="Fernandez C."/>
            <person name="Holland P.W."/>
            <person name="Hou J."/>
            <person name="Hu S."/>
            <person name="Huckvale T."/>
            <person name="Hung S.S."/>
            <person name="Kamenetzky L."/>
            <person name="Keane J.A."/>
            <person name="Kiss F."/>
            <person name="Koziol U."/>
            <person name="Lambert O."/>
            <person name="Liu K."/>
            <person name="Luo X."/>
            <person name="Luo Y."/>
            <person name="Macchiaroli N."/>
            <person name="Nichol S."/>
            <person name="Paps J."/>
            <person name="Parkinson J."/>
            <person name="Pouchkina-Stantcheva N."/>
            <person name="Riddiford N."/>
            <person name="Rosenzvit M."/>
            <person name="Salinas G."/>
            <person name="Wasmuth J.D."/>
            <person name="Zamanian M."/>
            <person name="Zheng Y."/>
            <person name="Cai X."/>
            <person name="Soberon X."/>
            <person name="Olson P.D."/>
            <person name="Laclette J.P."/>
            <person name="Brehm K."/>
            <person name="Berriman M."/>
            <person name="Garciarrubio A."/>
            <person name="Bobes R.J."/>
            <person name="Fragoso G."/>
            <person name="Sanchez-Flores A."/>
            <person name="Estrada K."/>
            <person name="Cevallos M.A."/>
            <person name="Morett E."/>
            <person name="Gonzalez V."/>
            <person name="Portillo T."/>
            <person name="Ochoa-Leyva A."/>
            <person name="Jose M.V."/>
            <person name="Sciutto E."/>
            <person name="Landa A."/>
            <person name="Jimenez L."/>
            <person name="Valdes V."/>
            <person name="Carrero J.C."/>
            <person name="Larralde C."/>
            <person name="Morales-Montor J."/>
            <person name="Limon-Lason J."/>
            <person name="Soberon X."/>
            <person name="Laclette J.P."/>
        </authorList>
    </citation>
    <scope>NUCLEOTIDE SEQUENCE [LARGE SCALE GENOMIC DNA]</scope>
</reference>
<dbReference type="InterPro" id="IPR011993">
    <property type="entry name" value="PH-like_dom_sf"/>
</dbReference>
<proteinExistence type="predicted"/>
<dbReference type="PANTHER" id="PTHR13743">
    <property type="entry name" value="BEIGE/BEACH-RELATED"/>
    <property type="match status" value="1"/>
</dbReference>
<sequence length="3654" mass="407185">MFRNFTLSELLAFFTGTRFADYVKKPREICESLHLICNKLSSGSCSNSSLIDSTMNETVTKEIILFQNVLRDFLASVAGNFGKSTSVLSVKICDFDWLSDLGSISCLEIDNSSREYFHPFLRYLVHFDDPSDKHSIFNLCCLSYHGFLRWKRSLSLGPQLDCVLLIYVTKISIWIWKCFDESPSYLFLSNTLEMLGVFVGAAELIPNYCFEKDLMVFNYLNNALCINMLIVAVPTHFAVIDLNASKAHTLLCRLCQIGKQLLSAGHFAVALDYVLISLHFVTRITPQNLSIWHSEFHDLKCYEPLLMVYHEDILSALFAAVYASSANHPHDFSAFALLNDFVFWLQSNKKPSIIYHFIRLLTIGTPNILSLVIQALSADSASSFVWLCIKISVPLRYLMHPVCIHALVSAYINILEKDTCNQLNVCELAELFSPYFENLNEFEGSELNYQDVAFVIQVFSGVASRSPAACRFRCAMLQSLICPYLISFQMVGTPQVTVALEFSSSFIRLVSNLTEPEAIQAVSDTLPSLNRVLLTAHISASGITSVISAFVDCLTSSPSFFCPSYLTFCGIGANSRTFLLESLVISFLQLILRCVRVEPSVPHSNLRVIAWTALWRVLSHPLSGNLISQPFLRTGTGGCLLQSLTKAAEDQLANSVDTPIDLHASLIGVLCELYCGTQNSPVDNIPLDCNNLDVLERLTSFSVGENCGQDNELPEPPEIFEEPKVRTLSVPASYYLDEEKKMYTHEDPQVKKHLNLFLFIFHRFMRTCDLENPDHPYALKRFLREVLKFRRHDLMHYFAFNNNQIIKWLSDVVSDALELLRTQQPQNEDADHSISDVLIDFLEFFCLGNEHESLSALFQVTPIQLKNLLQLTTGTKSRKLQLRIVRLLVGWSSRADPLEPEHFLAWPRHLNFTLPPILHQSQIIDLSDTSVFQNFAFARSSIPLEQWHFDPAHPYPLTLISTIWPLPIDRHPDVHDGQPLDIANSIATSNYASSGLAVAMWYKLGTPANYGSTFDANLPLSKSTLSNLALQGEMLHLFTLEESPTFSRSPKPSSSMHTHSTRASYLRTIPSLSCWSIEIWLVPSTRGVYTRIRRKCDFGKQHFIPNHSAWDSSELILAGDAYLSDALDSNSWGHMLFSILWNENSKANLTGIVAVTTNASTYTESTIKLSPLLASPNLNRNRTVNFVHSRRFTTNLCSLSLWIGHANPALGVSKTVTSNEPYLLTGGFLVFTGDILPKMPAKLTEGSRAHLRELALYLALCGPLWSGILPCASQDVWPTLVARGRCYLSAFLSRLRPQELGDLFLRGQCILDSVEQFQGGTTMWVHTLRRLINHNLLVSTGYPSSASVNWTVRIPSKQHLFPSVSVFYTDTTSMFHEKMRGYNCFQVPSKLWMVDPVSNLDVEVTAQNLNTLTKCGVDATIASIGGVDSAFFLAGAVACASEADTEVIAASLDLILTLTRHSVVAAEKFYQPLSEELIPRCSVDAFGRLHITNYGLCLLTSLINRICLRRVNLAFQEVFTKYAYVKVVDKGICLLLDPELIVCQMIFSSLESLPAVLSAMGDCFASTNRSHDQILSCNITNVDGSRIIEAAVTSFRVCFPTSNDNEDVNQLFEATSASLSRLLSQRLAVRPPPTALLTFLLQTLASVDPDLYHCAATRAFDAKARDTSLGVDLASLARSRLHLLQDVAVSTFDVTSTNKRDGNSAPKAEILQLPTDEVSEESTKQYSTPPPLDSTISIPLIPLQPSFTLEGVSDAEAATLARFRENILSGGGRSDSSLSSTLFGSCSSLLEFGNLDLAEGEREKGFESCSSLARYHSLPDISMPIVESSSFTSQSVTEASTFSSNDEANSSENQDYSAAAADLGTPTISPLLLSQRHHLAALTLSVLTKFWQEAAAKAAAGTERKTDLLAPPFWLIYHLGCHPCVKFREYALSLYITLLSIHPSRKRCDSLGTDRALAMQFLSDTSSITFRYCSSVTEMRCAARCVLDPSDCALVPLAHVALTSRSLVASACQIVNSFVDSKSNQTNISGYSSSTDGSAVVPTSIALPIVASSLVDIVAFHQMYNEKSVEEALLVELTKRWTDYLDGLSNFFNCAKTDSTVLTALRDPFSLYILLEIVFFLQSICSAPSGINIYTERFHEIGNLISRLLGSIISRVKDRIAFADVRVIISHLRFGGKSVNEVDYLASNQMCIVREVLLRVLLALVGRILKELNEDTTFTQPLLSQLQWTAVMVEDTLLYKGSKSPVEALTADPTSLSCPQFPTIHLLEKAIITLFVNSASHAMRNAGAAIWFTLSSSLMRLLHTWCETLLETLTISTTGLWLLTLLSQEPYIIGDEAVSCCPNILMELRNILQMLEAIFSIKPGRSEEIQYNQEINGDLPLTYSTYRPDCVGDRGDIARRKTDYDRISNAVQTLLEWVEKLCSNFDHISKKSPQYAISNSSLSGPEPNLCPPLLVDQFDWLSPLREANEAGQRHWSMLVSQRRHILDVVAPFYWMQLGGAMSHECSIFYTEALKPVFSHVDTFEDESRQRCRRRPVVIWIDDRFVRSSSVNALGQYLRSHPLSPLMMHQSTYTPPRGLARKRCLLTPHTQFPSSCQALFPPSVALSDRCLGVWSCRLVEISDSLPLDGDLTLDANRIHLVINVRELPESPMRNRNCSGAPMHGLGEDASQKEVLTCPLHAVTRVEARRFELRDLALELFFERACNMPPIMIAFRSNKERDHFIRSLVEACGSLCIRPPDEQRRVTAGRRMTALGHATSVRSTRGPRLSLRDLCDVLVAPFPTPFIGPATRARLLDAQVAWLCGQMSNFDYIMALNTAAGRTYNDITQYPIFPWILADYESEVLDLEKTSSSFRRLDRPISVQTESRISAVSRHYEELKAQQLEIGVVGGEEQRTLLCPVFHYPSFCSNEAIILHLLFRLIPYAFRLIQFQDGNFDDPNRLFHSVASEWSLTTNSTAFAKELAPEFYFRPDMFVNYENFDLGTRHDGEIVDSVKLPPWAKGDPRLFVLVNRAALESPYVTAHIPEWIDLVFGYKQTGRWGERAVNLYHPFTYFGAIDVDNIEDPLRRAAVQSMIRNYGQVPRQLFPNHPHPRRTIPFITVNTSADSRRYSDFFGLSRLIRYILSRQQAALLLRKMENHNEFQALQSVSEPPIAMVKSFSADEEEPWPGPGVSVATSIVPLTAGAPLDTVKGLRWGNWAGSPLLEPLGISWYANLQGGSRSYRLRSSSSDQPNSPWTILVTDSLASLFLLHLSSHLLLLVKISLLSGVIRITARRFADGLELYSTTIPVPFVEPVSIFIAVPSVDGRPLSRDAQIHLLVGTSFGGLYARTLSAKELICGFMSNENDECQPCQYRSISSGNLFNFDNFVDGYVKVRGSRSNHKMRLSSSHVTVGWRCLIGHTGASISCVDTCVQHGLIASADARGRVAVWDLASTAFIALLEMDESSGVFEGVCGLAFDQKLGDLLVARAGPTEPHEIWIGLFTADCRQSCSRILDFQAETGFTTSTDSPLLCNSQENLPIIFSHHQGCQVGCILIGGPRGCLIWLSSWTLNTVSVMRLDQPSPCPIVALLFVPPSSTLTKPADPIAPIFHPKRSNQAHADDALFIVDFEGWMYFLEPGAKAPSRQLRIRLPCGSLPTPGTHQHQDSTPLHLPEIWL</sequence>
<evidence type="ECO:0000259" key="1">
    <source>
        <dbReference type="PROSITE" id="PS50197"/>
    </source>
</evidence>
<evidence type="ECO:0000313" key="5">
    <source>
        <dbReference type="WBParaSite" id="EgrG_000708400"/>
    </source>
</evidence>
<dbReference type="InterPro" id="IPR036372">
    <property type="entry name" value="BEACH_dom_sf"/>
</dbReference>
<gene>
    <name evidence="3" type="ORF">EgrG_000708400</name>
</gene>
<dbReference type="PANTHER" id="PTHR13743:SF123">
    <property type="entry name" value="PROTEIN FAN"/>
    <property type="match status" value="1"/>
</dbReference>
<dbReference type="SUPFAM" id="SSF101908">
    <property type="entry name" value="Putative isomerase YbhE"/>
    <property type="match status" value="1"/>
</dbReference>
<dbReference type="InterPro" id="IPR000409">
    <property type="entry name" value="BEACH_dom"/>
</dbReference>
<protein>
    <submittedName>
        <fullName evidence="3 5">Lysosomal trafficking regulator</fullName>
    </submittedName>
</protein>
<dbReference type="CDD" id="cd06071">
    <property type="entry name" value="Beach"/>
    <property type="match status" value="1"/>
</dbReference>
<organism evidence="3">
    <name type="scientific">Echinococcus granulosus</name>
    <name type="common">Hydatid tapeworm</name>
    <dbReference type="NCBI Taxonomy" id="6210"/>
    <lineage>
        <taxon>Eukaryota</taxon>
        <taxon>Metazoa</taxon>
        <taxon>Spiralia</taxon>
        <taxon>Lophotrochozoa</taxon>
        <taxon>Platyhelminthes</taxon>
        <taxon>Cestoda</taxon>
        <taxon>Eucestoda</taxon>
        <taxon>Cyclophyllidea</taxon>
        <taxon>Taeniidae</taxon>
        <taxon>Echinococcus</taxon>
        <taxon>Echinococcus granulosus group</taxon>
    </lineage>
</organism>
<feature type="domain" description="BEACH" evidence="1">
    <location>
        <begin position="2785"/>
        <end position="3092"/>
    </location>
</feature>
<dbReference type="InterPro" id="IPR050865">
    <property type="entry name" value="BEACH_Domain"/>
</dbReference>
<dbReference type="SUPFAM" id="SSF81837">
    <property type="entry name" value="BEACH domain"/>
    <property type="match status" value="1"/>
</dbReference>
<dbReference type="SMART" id="SM01026">
    <property type="entry name" value="Beach"/>
    <property type="match status" value="1"/>
</dbReference>
<dbReference type="Pfam" id="PF02138">
    <property type="entry name" value="Beach"/>
    <property type="match status" value="1"/>
</dbReference>
<dbReference type="Proteomes" id="UP000492820">
    <property type="component" value="Unassembled WGS sequence"/>
</dbReference>
<evidence type="ECO:0000313" key="4">
    <source>
        <dbReference type="Proteomes" id="UP000492820"/>
    </source>
</evidence>
<dbReference type="OrthoDB" id="26681at2759"/>
<reference evidence="3" key="2">
    <citation type="submission" date="2014-06" db="EMBL/GenBank/DDBJ databases">
        <authorList>
            <person name="Aslett M."/>
        </authorList>
    </citation>
    <scope>NUCLEOTIDE SEQUENCE</scope>
</reference>
<evidence type="ECO:0000313" key="3">
    <source>
        <dbReference type="EMBL" id="CDS23074.1"/>
    </source>
</evidence>
<dbReference type="EMBL" id="LK028588">
    <property type="protein sequence ID" value="CDS23074.1"/>
    <property type="molecule type" value="Genomic_DNA"/>
</dbReference>
<dbReference type="PROSITE" id="PS50197">
    <property type="entry name" value="BEACH"/>
    <property type="match status" value="1"/>
</dbReference>
<dbReference type="PROSITE" id="PS51783">
    <property type="entry name" value="PH_BEACH"/>
    <property type="match status" value="1"/>
</dbReference>
<dbReference type="InterPro" id="IPR023362">
    <property type="entry name" value="PH-BEACH_dom"/>
</dbReference>
<dbReference type="Gene3D" id="1.10.1540.10">
    <property type="entry name" value="BEACH domain"/>
    <property type="match status" value="1"/>
</dbReference>
<feature type="domain" description="BEACH-type PH" evidence="2">
    <location>
        <begin position="2606"/>
        <end position="2727"/>
    </location>
</feature>
<accession>A0A068WX55</accession>
<evidence type="ECO:0000259" key="2">
    <source>
        <dbReference type="PROSITE" id="PS51783"/>
    </source>
</evidence>
<dbReference type="SUPFAM" id="SSF50729">
    <property type="entry name" value="PH domain-like"/>
    <property type="match status" value="1"/>
</dbReference>
<reference evidence="5" key="3">
    <citation type="submission" date="2020-10" db="UniProtKB">
        <authorList>
            <consortium name="WormBaseParasite"/>
        </authorList>
    </citation>
    <scope>IDENTIFICATION</scope>
</reference>
<name>A0A068WX55_ECHGR</name>
<dbReference type="WBParaSite" id="EgrG_000708400">
    <property type="protein sequence ID" value="EgrG_000708400"/>
    <property type="gene ID" value="EgrG_000708400"/>
</dbReference>
<dbReference type="Gene3D" id="2.30.29.30">
    <property type="entry name" value="Pleckstrin-homology domain (PH domain)/Phosphotyrosine-binding domain (PTB)"/>
    <property type="match status" value="1"/>
</dbReference>